<dbReference type="InterPro" id="IPR013655">
    <property type="entry name" value="PAS_fold_3"/>
</dbReference>
<feature type="transmembrane region" description="Helical" evidence="1">
    <location>
        <begin position="127"/>
        <end position="150"/>
    </location>
</feature>
<dbReference type="InterPro" id="IPR000014">
    <property type="entry name" value="PAS"/>
</dbReference>
<dbReference type="SMART" id="SM00052">
    <property type="entry name" value="EAL"/>
    <property type="match status" value="1"/>
</dbReference>
<dbReference type="EMBL" id="BAAAHH010000042">
    <property type="protein sequence ID" value="GAA0966228.1"/>
    <property type="molecule type" value="Genomic_DNA"/>
</dbReference>
<dbReference type="Pfam" id="PF08447">
    <property type="entry name" value="PAS_3"/>
    <property type="match status" value="1"/>
</dbReference>
<dbReference type="PROSITE" id="PS50883">
    <property type="entry name" value="EAL"/>
    <property type="match status" value="1"/>
</dbReference>
<name>A0ABN1RWI5_9ACTN</name>
<keyword evidence="1" id="KW-0472">Membrane</keyword>
<keyword evidence="1" id="KW-1133">Transmembrane helix</keyword>
<dbReference type="InterPro" id="IPR000160">
    <property type="entry name" value="GGDEF_dom"/>
</dbReference>
<dbReference type="Gene3D" id="3.30.70.270">
    <property type="match status" value="1"/>
</dbReference>
<dbReference type="SUPFAM" id="SSF55073">
    <property type="entry name" value="Nucleotide cyclase"/>
    <property type="match status" value="1"/>
</dbReference>
<evidence type="ECO:0000313" key="5">
    <source>
        <dbReference type="EMBL" id="GAA0966228.1"/>
    </source>
</evidence>
<dbReference type="CDD" id="cd01948">
    <property type="entry name" value="EAL"/>
    <property type="match status" value="1"/>
</dbReference>
<reference evidence="5 6" key="1">
    <citation type="journal article" date="2019" name="Int. J. Syst. Evol. Microbiol.">
        <title>The Global Catalogue of Microorganisms (GCM) 10K type strain sequencing project: providing services to taxonomists for standard genome sequencing and annotation.</title>
        <authorList>
            <consortium name="The Broad Institute Genomics Platform"/>
            <consortium name="The Broad Institute Genome Sequencing Center for Infectious Disease"/>
            <person name="Wu L."/>
            <person name="Ma J."/>
        </authorList>
    </citation>
    <scope>NUCLEOTIDE SEQUENCE [LARGE SCALE GENOMIC DNA]</scope>
    <source>
        <strain evidence="5 6">JCM 10696</strain>
    </source>
</reference>
<dbReference type="PROSITE" id="PS50112">
    <property type="entry name" value="PAS"/>
    <property type="match status" value="1"/>
</dbReference>
<feature type="transmembrane region" description="Helical" evidence="1">
    <location>
        <begin position="68"/>
        <end position="89"/>
    </location>
</feature>
<dbReference type="PANTHER" id="PTHR44757">
    <property type="entry name" value="DIGUANYLATE CYCLASE DGCP"/>
    <property type="match status" value="1"/>
</dbReference>
<dbReference type="Gene3D" id="3.20.20.450">
    <property type="entry name" value="EAL domain"/>
    <property type="match status" value="1"/>
</dbReference>
<dbReference type="InterPro" id="IPR035965">
    <property type="entry name" value="PAS-like_dom_sf"/>
</dbReference>
<protein>
    <submittedName>
        <fullName evidence="5">EAL domain-containing protein</fullName>
    </submittedName>
</protein>
<accession>A0ABN1RWI5</accession>
<dbReference type="SUPFAM" id="SSF141868">
    <property type="entry name" value="EAL domain-like"/>
    <property type="match status" value="1"/>
</dbReference>
<evidence type="ECO:0000259" key="2">
    <source>
        <dbReference type="PROSITE" id="PS50112"/>
    </source>
</evidence>
<feature type="domain" description="GGDEF" evidence="4">
    <location>
        <begin position="471"/>
        <end position="616"/>
    </location>
</feature>
<dbReference type="RefSeq" id="WP_344245952.1">
    <property type="nucleotide sequence ID" value="NZ_BAAAHH010000042.1"/>
</dbReference>
<dbReference type="CDD" id="cd01949">
    <property type="entry name" value="GGDEF"/>
    <property type="match status" value="1"/>
</dbReference>
<keyword evidence="6" id="KW-1185">Reference proteome</keyword>
<feature type="transmembrane region" description="Helical" evidence="1">
    <location>
        <begin position="170"/>
        <end position="189"/>
    </location>
</feature>
<dbReference type="InterPro" id="IPR035919">
    <property type="entry name" value="EAL_sf"/>
</dbReference>
<dbReference type="InterPro" id="IPR029787">
    <property type="entry name" value="Nucleotide_cyclase"/>
</dbReference>
<dbReference type="NCBIfam" id="TIGR00254">
    <property type="entry name" value="GGDEF"/>
    <property type="match status" value="1"/>
</dbReference>
<dbReference type="Proteomes" id="UP001500665">
    <property type="component" value="Unassembled WGS sequence"/>
</dbReference>
<dbReference type="Pfam" id="PF00563">
    <property type="entry name" value="EAL"/>
    <property type="match status" value="1"/>
</dbReference>
<sequence length="892" mass="95228">MTGEKERHRSAARALPLGLVSLLGVLYVLCSLLLGWSSDWFAAGASAAACASLVYASRSMPGAESWRWFAAAAACWSVGAATSAISRAVLDVTMATSLGDLFYLAALLPMAMGFIAPTRLPRTARKWLMYAADTYVCGAALFVIGWDSLFGRLFRENGDSPAHFLLELRYPLLDIGLLCALLPFVLGAARRQRPTAVTAYLALLLMAAGDVTGTAARLGGEESGLGEVLRFGGVLLLGAAPWLGRDARRGELRGRLVGPGFAPAVLAGAAAMFVAGHTLTGGEPIEPIVLVVTGTALLVLIVRLTDLLRENDRLRGEVRAAEEHFRALAESVDDLVLICDETGAVHYMSAGDQWSSSHALDGLLGSPLQEFLHPEDRPAVEKALSECSAARGGPLRLRCRLRTTDGTWLPTDSSFSRYAPGSLLVTARDLSEEAALKRQVTHLTFHDGLTGLPNRAYLEERTRQVLSRRNPVTAVVFVDLDGFTAVNDSAGHAAGDQVLAQAARRLRACVPADDTVARWGGDEFAVLVETAADAQTVVDLAERLLRALSDDPYRVGERGIVLSASVGVAFADEALASTAEVHALDETGSASLIRNGDLAMTRAKELGGGRVEVFATQMHAAVVRRLELGSDLQRALAEREFTVEFQPVVELESGRVAGVEALLRWRREDVAVPPEEFIGAAEESGLIVPLGAWMLGEACREAARWRAEGWQIGLSVNLTARQIAAPKFAETVAEALAESGLPPHALTLEVREEVLVEHFQGDEQHLARLSALRDLGVRLAIDDFGTGYASLAYLGQLPVDVLKIDPSFVSGVGRDETLTLLTRTIVRLGAELGLTVVAEGIECADQLERLREMGCARGQGFLVARPMPAERIDAEVRPGGDGSGVPVRAQAG</sequence>
<dbReference type="CDD" id="cd00130">
    <property type="entry name" value="PAS"/>
    <property type="match status" value="1"/>
</dbReference>
<evidence type="ECO:0000313" key="6">
    <source>
        <dbReference type="Proteomes" id="UP001500665"/>
    </source>
</evidence>
<feature type="domain" description="EAL" evidence="3">
    <location>
        <begin position="625"/>
        <end position="880"/>
    </location>
</feature>
<gene>
    <name evidence="5" type="ORF">GCM10009550_68090</name>
</gene>
<dbReference type="InterPro" id="IPR001633">
    <property type="entry name" value="EAL_dom"/>
</dbReference>
<feature type="transmembrane region" description="Helical" evidence="1">
    <location>
        <begin position="12"/>
        <end position="34"/>
    </location>
</feature>
<dbReference type="SMART" id="SM00091">
    <property type="entry name" value="PAS"/>
    <property type="match status" value="1"/>
</dbReference>
<dbReference type="PROSITE" id="PS50887">
    <property type="entry name" value="GGDEF"/>
    <property type="match status" value="1"/>
</dbReference>
<evidence type="ECO:0000256" key="1">
    <source>
        <dbReference type="SAM" id="Phobius"/>
    </source>
</evidence>
<feature type="transmembrane region" description="Helical" evidence="1">
    <location>
        <begin position="196"/>
        <end position="216"/>
    </location>
</feature>
<dbReference type="Pfam" id="PF00990">
    <property type="entry name" value="GGDEF"/>
    <property type="match status" value="1"/>
</dbReference>
<dbReference type="SMART" id="SM00267">
    <property type="entry name" value="GGDEF"/>
    <property type="match status" value="1"/>
</dbReference>
<dbReference type="InterPro" id="IPR043128">
    <property type="entry name" value="Rev_trsase/Diguanyl_cyclase"/>
</dbReference>
<organism evidence="5 6">
    <name type="scientific">Actinocorallia libanotica</name>
    <dbReference type="NCBI Taxonomy" id="46162"/>
    <lineage>
        <taxon>Bacteria</taxon>
        <taxon>Bacillati</taxon>
        <taxon>Actinomycetota</taxon>
        <taxon>Actinomycetes</taxon>
        <taxon>Streptosporangiales</taxon>
        <taxon>Thermomonosporaceae</taxon>
        <taxon>Actinocorallia</taxon>
    </lineage>
</organism>
<dbReference type="InterPro" id="IPR052155">
    <property type="entry name" value="Biofilm_reg_signaling"/>
</dbReference>
<feature type="transmembrane region" description="Helical" evidence="1">
    <location>
        <begin position="101"/>
        <end position="120"/>
    </location>
</feature>
<keyword evidence="1" id="KW-0812">Transmembrane</keyword>
<dbReference type="SUPFAM" id="SSF55785">
    <property type="entry name" value="PYP-like sensor domain (PAS domain)"/>
    <property type="match status" value="1"/>
</dbReference>
<evidence type="ECO:0000259" key="3">
    <source>
        <dbReference type="PROSITE" id="PS50883"/>
    </source>
</evidence>
<feature type="transmembrane region" description="Helical" evidence="1">
    <location>
        <begin position="256"/>
        <end position="275"/>
    </location>
</feature>
<dbReference type="PANTHER" id="PTHR44757:SF2">
    <property type="entry name" value="BIOFILM ARCHITECTURE MAINTENANCE PROTEIN MBAA"/>
    <property type="match status" value="1"/>
</dbReference>
<evidence type="ECO:0000259" key="4">
    <source>
        <dbReference type="PROSITE" id="PS50887"/>
    </source>
</evidence>
<feature type="transmembrane region" description="Helical" evidence="1">
    <location>
        <begin position="228"/>
        <end position="244"/>
    </location>
</feature>
<feature type="transmembrane region" description="Helical" evidence="1">
    <location>
        <begin position="40"/>
        <end position="56"/>
    </location>
</feature>
<proteinExistence type="predicted"/>
<feature type="domain" description="PAS" evidence="2">
    <location>
        <begin position="321"/>
        <end position="391"/>
    </location>
</feature>
<dbReference type="NCBIfam" id="TIGR00229">
    <property type="entry name" value="sensory_box"/>
    <property type="match status" value="1"/>
</dbReference>
<comment type="caution">
    <text evidence="5">The sequence shown here is derived from an EMBL/GenBank/DDBJ whole genome shotgun (WGS) entry which is preliminary data.</text>
</comment>
<dbReference type="Gene3D" id="3.30.450.20">
    <property type="entry name" value="PAS domain"/>
    <property type="match status" value="1"/>
</dbReference>